<evidence type="ECO:0000313" key="1">
    <source>
        <dbReference type="EMBL" id="KLU07590.1"/>
    </source>
</evidence>
<dbReference type="PATRIC" id="fig|595434.4.peg.647"/>
<name>A0A0J1BM80_RHOIS</name>
<reference evidence="1" key="1">
    <citation type="submission" date="2015-05" db="EMBL/GenBank/DDBJ databases">
        <title>Permanent draft genome of Rhodopirellula islandicus K833.</title>
        <authorList>
            <person name="Kizina J."/>
            <person name="Richter M."/>
            <person name="Glockner F.O."/>
            <person name="Harder J."/>
        </authorList>
    </citation>
    <scope>NUCLEOTIDE SEQUENCE [LARGE SCALE GENOMIC DNA]</scope>
    <source>
        <strain evidence="1">K833</strain>
    </source>
</reference>
<dbReference type="EMBL" id="LECT01000006">
    <property type="protein sequence ID" value="KLU07590.1"/>
    <property type="molecule type" value="Genomic_DNA"/>
</dbReference>
<gene>
    <name evidence="1" type="ORF">RISK_000668</name>
</gene>
<dbReference type="STRING" id="595434.RISK_000668"/>
<comment type="caution">
    <text evidence="1">The sequence shown here is derived from an EMBL/GenBank/DDBJ whole genome shotgun (WGS) entry which is preliminary data.</text>
</comment>
<evidence type="ECO:0000313" key="2">
    <source>
        <dbReference type="Proteomes" id="UP000036367"/>
    </source>
</evidence>
<keyword evidence="2" id="KW-1185">Reference proteome</keyword>
<protein>
    <submittedName>
        <fullName evidence="1">Uncharacterized protein</fullName>
    </submittedName>
</protein>
<organism evidence="1 2">
    <name type="scientific">Rhodopirellula islandica</name>
    <dbReference type="NCBI Taxonomy" id="595434"/>
    <lineage>
        <taxon>Bacteria</taxon>
        <taxon>Pseudomonadati</taxon>
        <taxon>Planctomycetota</taxon>
        <taxon>Planctomycetia</taxon>
        <taxon>Pirellulales</taxon>
        <taxon>Pirellulaceae</taxon>
        <taxon>Rhodopirellula</taxon>
    </lineage>
</organism>
<proteinExistence type="predicted"/>
<dbReference type="Proteomes" id="UP000036367">
    <property type="component" value="Unassembled WGS sequence"/>
</dbReference>
<sequence length="42" mass="4902">MEDVNQFLHAHIKWIGPEQIIEEPADWKDGDRVPFPTDNLVT</sequence>
<accession>A0A0J1BM80</accession>
<dbReference type="AlphaFoldDB" id="A0A0J1BM80"/>